<name>A0A9P7W0K7_9AGAR</name>
<proteinExistence type="predicted"/>
<accession>A0A9P7W0K7</accession>
<keyword evidence="2" id="KW-1185">Reference proteome</keyword>
<reference evidence="1" key="1">
    <citation type="submission" date="2020-11" db="EMBL/GenBank/DDBJ databases">
        <title>Adaptations for nitrogen fixation in a non-lichenized fungal sporocarp promotes dispersal by wood-feeding termites.</title>
        <authorList>
            <consortium name="DOE Joint Genome Institute"/>
            <person name="Koch R.A."/>
            <person name="Yoon G."/>
            <person name="Arayal U."/>
            <person name="Lail K."/>
            <person name="Amirebrahimi M."/>
            <person name="Labutti K."/>
            <person name="Lipzen A."/>
            <person name="Riley R."/>
            <person name="Barry K."/>
            <person name="Henrissat B."/>
            <person name="Grigoriev I.V."/>
            <person name="Herr J.R."/>
            <person name="Aime M.C."/>
        </authorList>
    </citation>
    <scope>NUCLEOTIDE SEQUENCE</scope>
    <source>
        <strain evidence="1">MCA 3950</strain>
    </source>
</reference>
<sequence>MSKSTKYVFAHFMVGNTYPYSVQDWLGDIVLASQNNLDGFVLNVGREPWQKDRSADCFHALSQTTLSFKLFFSFDMSSIPGQSAEDVHVLCEYMKSFGNNPGMFRYQGGVAVSTFTGEHLRFGQHTLDKAWGYVKRALEEIVPRVHFIPSFFIDPATYPTIMCLDGTFNWNGSWPIHLTSKSPRREIECPELKSDQHHLRHLGGRTFMAAVSPWFFTHYGPDTWNKNWIYRGDDWLFVRRWEQLISMREQIDIVQVISWNDYGESHYIGPIKGAQPNSQAWVDGFPHTAWLTLNAYYSRAFKEGRYPPIERDQIFLWARPHPKDAMASDDGVGRPTHWQVTDDTLWVVVFSMAPAKVKLYAGDDHKKSFHVKAGVTKLCRSLKGNRGVKVTMEREDAVIAYCAPHEFLFRTRPKVYNFNAFTDASC</sequence>
<dbReference type="GeneID" id="66107833"/>
<dbReference type="RefSeq" id="XP_043043335.1">
    <property type="nucleotide sequence ID" value="XM_043185536.1"/>
</dbReference>
<dbReference type="GO" id="GO:0051118">
    <property type="term" value="F:glucan endo-1,3-alpha-glucosidase activity"/>
    <property type="evidence" value="ECO:0007669"/>
    <property type="project" value="InterPro"/>
</dbReference>
<dbReference type="Gene3D" id="3.20.20.80">
    <property type="entry name" value="Glycosidases"/>
    <property type="match status" value="1"/>
</dbReference>
<evidence type="ECO:0000313" key="2">
    <source>
        <dbReference type="Proteomes" id="UP000812287"/>
    </source>
</evidence>
<keyword evidence="1" id="KW-0378">Hydrolase</keyword>
<dbReference type="EMBL" id="MU250527">
    <property type="protein sequence ID" value="KAG7449835.1"/>
    <property type="molecule type" value="Genomic_DNA"/>
</dbReference>
<gene>
    <name evidence="1" type="ORF">BT62DRAFT_928580</name>
</gene>
<dbReference type="CDD" id="cd11577">
    <property type="entry name" value="GH71"/>
    <property type="match status" value="1"/>
</dbReference>
<protein>
    <submittedName>
        <fullName evidence="1">Glycoside hydrolase family 71 protein</fullName>
    </submittedName>
</protein>
<dbReference type="InterPro" id="IPR005197">
    <property type="entry name" value="Glyco_hydro_71"/>
</dbReference>
<evidence type="ECO:0000313" key="1">
    <source>
        <dbReference type="EMBL" id="KAG7449835.1"/>
    </source>
</evidence>
<dbReference type="OrthoDB" id="3257981at2759"/>
<dbReference type="Pfam" id="PF03659">
    <property type="entry name" value="Glyco_hydro_71"/>
    <property type="match status" value="1"/>
</dbReference>
<organism evidence="1 2">
    <name type="scientific">Guyanagaster necrorhizus</name>
    <dbReference type="NCBI Taxonomy" id="856835"/>
    <lineage>
        <taxon>Eukaryota</taxon>
        <taxon>Fungi</taxon>
        <taxon>Dikarya</taxon>
        <taxon>Basidiomycota</taxon>
        <taxon>Agaricomycotina</taxon>
        <taxon>Agaricomycetes</taxon>
        <taxon>Agaricomycetidae</taxon>
        <taxon>Agaricales</taxon>
        <taxon>Marasmiineae</taxon>
        <taxon>Physalacriaceae</taxon>
        <taxon>Guyanagaster</taxon>
    </lineage>
</organism>
<dbReference type="AlphaFoldDB" id="A0A9P7W0K7"/>
<dbReference type="Proteomes" id="UP000812287">
    <property type="component" value="Unassembled WGS sequence"/>
</dbReference>
<comment type="caution">
    <text evidence="1">The sequence shown here is derived from an EMBL/GenBank/DDBJ whole genome shotgun (WGS) entry which is preliminary data.</text>
</comment>